<evidence type="ECO:0000259" key="1">
    <source>
        <dbReference type="Pfam" id="PF00535"/>
    </source>
</evidence>
<accession>A0ABR7N5F8</accession>
<evidence type="ECO:0000313" key="3">
    <source>
        <dbReference type="Proteomes" id="UP000657421"/>
    </source>
</evidence>
<dbReference type="CDD" id="cd00761">
    <property type="entry name" value="Glyco_tranf_GTA_type"/>
    <property type="match status" value="1"/>
</dbReference>
<reference evidence="2 3" key="1">
    <citation type="submission" date="2020-08" db="EMBL/GenBank/DDBJ databases">
        <title>Genome public.</title>
        <authorList>
            <person name="Liu C."/>
            <person name="Sun Q."/>
        </authorList>
    </citation>
    <scope>NUCLEOTIDE SEQUENCE [LARGE SCALE GENOMIC DNA]</scope>
    <source>
        <strain evidence="2 3">NSJ-46</strain>
    </source>
</reference>
<dbReference type="PANTHER" id="PTHR22916:SF3">
    <property type="entry name" value="UDP-GLCNAC:BETAGAL BETA-1,3-N-ACETYLGLUCOSAMINYLTRANSFERASE-LIKE PROTEIN 1"/>
    <property type="match status" value="1"/>
</dbReference>
<proteinExistence type="predicted"/>
<dbReference type="InterPro" id="IPR029044">
    <property type="entry name" value="Nucleotide-diphossugar_trans"/>
</dbReference>
<keyword evidence="3" id="KW-1185">Reference proteome</keyword>
<evidence type="ECO:0000313" key="2">
    <source>
        <dbReference type="EMBL" id="MBC8571574.1"/>
    </source>
</evidence>
<dbReference type="PANTHER" id="PTHR22916">
    <property type="entry name" value="GLYCOSYLTRANSFERASE"/>
    <property type="match status" value="1"/>
</dbReference>
<dbReference type="Gene3D" id="3.90.550.10">
    <property type="entry name" value="Spore Coat Polysaccharide Biosynthesis Protein SpsA, Chain A"/>
    <property type="match status" value="1"/>
</dbReference>
<dbReference type="RefSeq" id="WP_249306436.1">
    <property type="nucleotide sequence ID" value="NZ_JACRSZ010000001.1"/>
</dbReference>
<organism evidence="2 3">
    <name type="scientific">Jingyaoa shaoxingensis</name>
    <dbReference type="NCBI Taxonomy" id="2763671"/>
    <lineage>
        <taxon>Bacteria</taxon>
        <taxon>Bacillati</taxon>
        <taxon>Bacillota</taxon>
        <taxon>Clostridia</taxon>
        <taxon>Lachnospirales</taxon>
        <taxon>Lachnospiraceae</taxon>
        <taxon>Jingyaoa</taxon>
    </lineage>
</organism>
<comment type="caution">
    <text evidence="2">The sequence shown here is derived from an EMBL/GenBank/DDBJ whole genome shotgun (WGS) entry which is preliminary data.</text>
</comment>
<dbReference type="Pfam" id="PF00535">
    <property type="entry name" value="Glycos_transf_2"/>
    <property type="match status" value="1"/>
</dbReference>
<sequence>MTDPMVSVIMPAYGCAGTITRAIDSVLKQKVELELIVINDCSPDELDQVMESYTDNPVILYVKNEKNLGAAESRNKGIAMARGKYVAFLDADDWWAEEKLVKQIHRMEEENAVLSCTARELMTPEGNLTGRVIPVSETITYRQLLHHNSINCSSVVVKSEVIKQYRMEHEDSHEDYILWLQILGKYQRACGVNEPLLKYRLSSSGKSGNKLKSAKMTYRVYRYSGFGLLRSTWYFCSYAVHGVWKYLRAR</sequence>
<dbReference type="Proteomes" id="UP000657421">
    <property type="component" value="Unassembled WGS sequence"/>
</dbReference>
<dbReference type="SUPFAM" id="SSF53448">
    <property type="entry name" value="Nucleotide-diphospho-sugar transferases"/>
    <property type="match status" value="1"/>
</dbReference>
<dbReference type="EMBL" id="JACRSZ010000001">
    <property type="protein sequence ID" value="MBC8571574.1"/>
    <property type="molecule type" value="Genomic_DNA"/>
</dbReference>
<gene>
    <name evidence="2" type="ORF">H8716_00520</name>
</gene>
<protein>
    <submittedName>
        <fullName evidence="2">Glycosyltransferase family 2 protein</fullName>
    </submittedName>
</protein>
<feature type="domain" description="Glycosyltransferase 2-like" evidence="1">
    <location>
        <begin position="7"/>
        <end position="152"/>
    </location>
</feature>
<dbReference type="InterPro" id="IPR001173">
    <property type="entry name" value="Glyco_trans_2-like"/>
</dbReference>
<name>A0ABR7N5F8_9FIRM</name>